<evidence type="ECO:0000256" key="4">
    <source>
        <dbReference type="PROSITE-ProRule" id="PRU00169"/>
    </source>
</evidence>
<name>A0A512NR32_9HYPH</name>
<dbReference type="Proteomes" id="UP000321058">
    <property type="component" value="Unassembled WGS sequence"/>
</dbReference>
<dbReference type="Pfam" id="PF00072">
    <property type="entry name" value="Response_reg"/>
    <property type="match status" value="1"/>
</dbReference>
<dbReference type="AlphaFoldDB" id="A0A512NR32"/>
<dbReference type="PROSITE" id="PS50110">
    <property type="entry name" value="RESPONSE_REGULATORY"/>
    <property type="match status" value="1"/>
</dbReference>
<accession>A0A512NR32</accession>
<dbReference type="GO" id="GO:0000160">
    <property type="term" value="P:phosphorelay signal transduction system"/>
    <property type="evidence" value="ECO:0007669"/>
    <property type="project" value="InterPro"/>
</dbReference>
<dbReference type="InterPro" id="IPR001789">
    <property type="entry name" value="Sig_transdc_resp-reg_receiver"/>
</dbReference>
<feature type="modified residue" description="4-aspartylphosphate" evidence="4">
    <location>
        <position position="95"/>
    </location>
</feature>
<comment type="caution">
    <text evidence="6">The sequence shown here is derived from an EMBL/GenBank/DDBJ whole genome shotgun (WGS) entry which is preliminary data.</text>
</comment>
<keyword evidence="1 4" id="KW-0597">Phosphoprotein</keyword>
<dbReference type="InterPro" id="IPR050595">
    <property type="entry name" value="Bact_response_regulator"/>
</dbReference>
<keyword evidence="7" id="KW-1185">Reference proteome</keyword>
<dbReference type="EMBL" id="BKAJ01000220">
    <property type="protein sequence ID" value="GEP61404.1"/>
    <property type="molecule type" value="Genomic_DNA"/>
</dbReference>
<gene>
    <name evidence="6" type="ORF">RSO01_85700</name>
</gene>
<reference evidence="6 7" key="1">
    <citation type="submission" date="2019-07" db="EMBL/GenBank/DDBJ databases">
        <title>Whole genome shotgun sequence of Reyranella soli NBRC 108950.</title>
        <authorList>
            <person name="Hosoyama A."/>
            <person name="Uohara A."/>
            <person name="Ohji S."/>
            <person name="Ichikawa N."/>
        </authorList>
    </citation>
    <scope>NUCLEOTIDE SEQUENCE [LARGE SCALE GENOMIC DNA]</scope>
    <source>
        <strain evidence="6 7">NBRC 108950</strain>
    </source>
</reference>
<dbReference type="PANTHER" id="PTHR44591">
    <property type="entry name" value="STRESS RESPONSE REGULATOR PROTEIN 1"/>
    <property type="match status" value="1"/>
</dbReference>
<dbReference type="InterPro" id="IPR011006">
    <property type="entry name" value="CheY-like_superfamily"/>
</dbReference>
<dbReference type="Gene3D" id="3.40.50.2300">
    <property type="match status" value="1"/>
</dbReference>
<dbReference type="OrthoDB" id="9800897at2"/>
<protein>
    <recommendedName>
        <fullName evidence="5">Response regulatory domain-containing protein</fullName>
    </recommendedName>
</protein>
<feature type="domain" description="Response regulatory" evidence="5">
    <location>
        <begin position="45"/>
        <end position="160"/>
    </location>
</feature>
<dbReference type="SMART" id="SM00448">
    <property type="entry name" value="REC"/>
    <property type="match status" value="1"/>
</dbReference>
<evidence type="ECO:0000256" key="2">
    <source>
        <dbReference type="ARBA" id="ARBA00023015"/>
    </source>
</evidence>
<organism evidence="6 7">
    <name type="scientific">Reyranella soli</name>
    <dbReference type="NCBI Taxonomy" id="1230389"/>
    <lineage>
        <taxon>Bacteria</taxon>
        <taxon>Pseudomonadati</taxon>
        <taxon>Pseudomonadota</taxon>
        <taxon>Alphaproteobacteria</taxon>
        <taxon>Hyphomicrobiales</taxon>
        <taxon>Reyranellaceae</taxon>
        <taxon>Reyranella</taxon>
    </lineage>
</organism>
<evidence type="ECO:0000256" key="1">
    <source>
        <dbReference type="ARBA" id="ARBA00022553"/>
    </source>
</evidence>
<keyword evidence="2" id="KW-0805">Transcription regulation</keyword>
<evidence type="ECO:0000259" key="5">
    <source>
        <dbReference type="PROSITE" id="PS50110"/>
    </source>
</evidence>
<dbReference type="PANTHER" id="PTHR44591:SF3">
    <property type="entry name" value="RESPONSE REGULATORY DOMAIN-CONTAINING PROTEIN"/>
    <property type="match status" value="1"/>
</dbReference>
<proteinExistence type="predicted"/>
<dbReference type="SUPFAM" id="SSF52172">
    <property type="entry name" value="CheY-like"/>
    <property type="match status" value="1"/>
</dbReference>
<evidence type="ECO:0000313" key="7">
    <source>
        <dbReference type="Proteomes" id="UP000321058"/>
    </source>
</evidence>
<keyword evidence="3" id="KW-0804">Transcription</keyword>
<evidence type="ECO:0000313" key="6">
    <source>
        <dbReference type="EMBL" id="GEP61404.1"/>
    </source>
</evidence>
<evidence type="ECO:0000256" key="3">
    <source>
        <dbReference type="ARBA" id="ARBA00023163"/>
    </source>
</evidence>
<sequence length="166" mass="18094">MPQTIKLLGSSKAGCEAESQIGLLEPLPSTPLVGRPEEGAADPIRVLIVEDDVNYREIFSSELAWHGFAVYRFADGDALLGSLDATAEADVIVLDWRLPTISGIDLLIQLRQRGVNVPLVFLTSHTQPANEQLAFQHGARGFIDKTRCVEALASRLRQVAQAGKLY</sequence>
<dbReference type="CDD" id="cd00156">
    <property type="entry name" value="REC"/>
    <property type="match status" value="1"/>
</dbReference>